<dbReference type="CDD" id="cd02966">
    <property type="entry name" value="TlpA_like_family"/>
    <property type="match status" value="1"/>
</dbReference>
<dbReference type="GO" id="GO:0016491">
    <property type="term" value="F:oxidoreductase activity"/>
    <property type="evidence" value="ECO:0007669"/>
    <property type="project" value="InterPro"/>
</dbReference>
<dbReference type="GO" id="GO:0017004">
    <property type="term" value="P:cytochrome complex assembly"/>
    <property type="evidence" value="ECO:0007669"/>
    <property type="project" value="UniProtKB-KW"/>
</dbReference>
<name>A0A4Q4ZIB2_9ACTN</name>
<proteinExistence type="predicted"/>
<dbReference type="Gene3D" id="3.40.30.10">
    <property type="entry name" value="Glutaredoxin"/>
    <property type="match status" value="1"/>
</dbReference>
<dbReference type="OrthoDB" id="9796554at2"/>
<gene>
    <name evidence="8" type="ORF">EKO23_03710</name>
</gene>
<dbReference type="EMBL" id="SDKM01000004">
    <property type="protein sequence ID" value="RYP87970.1"/>
    <property type="molecule type" value="Genomic_DNA"/>
</dbReference>
<keyword evidence="5" id="KW-0676">Redox-active center</keyword>
<keyword evidence="4" id="KW-1015">Disulfide bond</keyword>
<dbReference type="AlphaFoldDB" id="A0A4Q4ZIB2"/>
<dbReference type="GO" id="GO:0030313">
    <property type="term" value="C:cell envelope"/>
    <property type="evidence" value="ECO:0007669"/>
    <property type="project" value="UniProtKB-SubCell"/>
</dbReference>
<reference evidence="8 9" key="1">
    <citation type="submission" date="2019-01" db="EMBL/GenBank/DDBJ databases">
        <title>Nocardioides guangzhouensis sp. nov., an actinobacterium isolated from soil.</title>
        <authorList>
            <person name="Fu Y."/>
            <person name="Cai Y."/>
            <person name="Lin Z."/>
            <person name="Chen P."/>
        </authorList>
    </citation>
    <scope>NUCLEOTIDE SEQUENCE [LARGE SCALE GENOMIC DNA]</scope>
    <source>
        <strain evidence="8 9">130</strain>
    </source>
</reference>
<keyword evidence="2" id="KW-0201">Cytochrome c-type biogenesis</keyword>
<comment type="caution">
    <text evidence="8">The sequence shown here is derived from an EMBL/GenBank/DDBJ whole genome shotgun (WGS) entry which is preliminary data.</text>
</comment>
<evidence type="ECO:0000256" key="5">
    <source>
        <dbReference type="ARBA" id="ARBA00023284"/>
    </source>
</evidence>
<comment type="subcellular location">
    <subcellularLocation>
        <location evidence="1">Cell envelope</location>
    </subcellularLocation>
</comment>
<keyword evidence="9" id="KW-1185">Reference proteome</keyword>
<evidence type="ECO:0000313" key="8">
    <source>
        <dbReference type="EMBL" id="RYP87970.1"/>
    </source>
</evidence>
<dbReference type="PANTHER" id="PTHR42852:SF6">
    <property type="entry name" value="THIOL:DISULFIDE INTERCHANGE PROTEIN DSBE"/>
    <property type="match status" value="1"/>
</dbReference>
<dbReference type="PANTHER" id="PTHR42852">
    <property type="entry name" value="THIOL:DISULFIDE INTERCHANGE PROTEIN DSBE"/>
    <property type="match status" value="1"/>
</dbReference>
<dbReference type="GO" id="GO:0016209">
    <property type="term" value="F:antioxidant activity"/>
    <property type="evidence" value="ECO:0007669"/>
    <property type="project" value="InterPro"/>
</dbReference>
<evidence type="ECO:0000259" key="7">
    <source>
        <dbReference type="PROSITE" id="PS51352"/>
    </source>
</evidence>
<evidence type="ECO:0000256" key="2">
    <source>
        <dbReference type="ARBA" id="ARBA00022748"/>
    </source>
</evidence>
<evidence type="ECO:0000256" key="1">
    <source>
        <dbReference type="ARBA" id="ARBA00004196"/>
    </source>
</evidence>
<dbReference type="InterPro" id="IPR013766">
    <property type="entry name" value="Thioredoxin_domain"/>
</dbReference>
<organism evidence="8 9">
    <name type="scientific">Nocardioides guangzhouensis</name>
    <dbReference type="NCBI Taxonomy" id="2497878"/>
    <lineage>
        <taxon>Bacteria</taxon>
        <taxon>Bacillati</taxon>
        <taxon>Actinomycetota</taxon>
        <taxon>Actinomycetes</taxon>
        <taxon>Propionibacteriales</taxon>
        <taxon>Nocardioidaceae</taxon>
        <taxon>Nocardioides</taxon>
    </lineage>
</organism>
<sequence length="247" mass="26550">MLAHLVQLHRRHAHLDRLLRAGRAPDSAARQGRPLLRRRRPRGAPALTFPPRPRSRRTTASVVPACLLAALLLLTGCSSLQGTGEKGYVSGNGQITELDPGDRAKPIVLAGEDLDGKDVDVADLRGKVVVVNVWGAWCTDCRKEAPDLVEAAEKTTGNDVAFLGIDARDPSKENARGYVRTFGIPFPSIYDPKGETLLRFHGTLTPNSVPSTVVLDRQGRVAASILGTLPSSTTLTSIIQKVVDEDG</sequence>
<dbReference type="PROSITE" id="PS51352">
    <property type="entry name" value="THIOREDOXIN_2"/>
    <property type="match status" value="1"/>
</dbReference>
<feature type="domain" description="Thioredoxin" evidence="7">
    <location>
        <begin position="98"/>
        <end position="247"/>
    </location>
</feature>
<dbReference type="Pfam" id="PF00578">
    <property type="entry name" value="AhpC-TSA"/>
    <property type="match status" value="1"/>
</dbReference>
<evidence type="ECO:0000256" key="4">
    <source>
        <dbReference type="ARBA" id="ARBA00023157"/>
    </source>
</evidence>
<feature type="compositionally biased region" description="Low complexity" evidence="6">
    <location>
        <begin position="22"/>
        <end position="34"/>
    </location>
</feature>
<feature type="region of interest" description="Disordered" evidence="6">
    <location>
        <begin position="22"/>
        <end position="56"/>
    </location>
</feature>
<protein>
    <submittedName>
        <fullName evidence="8">TlpA family protein disulfide reductase</fullName>
    </submittedName>
</protein>
<dbReference type="InterPro" id="IPR050553">
    <property type="entry name" value="Thioredoxin_ResA/DsbE_sf"/>
</dbReference>
<accession>A0A4Q4ZIB2</accession>
<dbReference type="SUPFAM" id="SSF52833">
    <property type="entry name" value="Thioredoxin-like"/>
    <property type="match status" value="1"/>
</dbReference>
<evidence type="ECO:0000256" key="6">
    <source>
        <dbReference type="SAM" id="MobiDB-lite"/>
    </source>
</evidence>
<dbReference type="InterPro" id="IPR000866">
    <property type="entry name" value="AhpC/TSA"/>
</dbReference>
<keyword evidence="3" id="KW-0735">Signal-anchor</keyword>
<dbReference type="InterPro" id="IPR036249">
    <property type="entry name" value="Thioredoxin-like_sf"/>
</dbReference>
<evidence type="ECO:0000256" key="3">
    <source>
        <dbReference type="ARBA" id="ARBA00022968"/>
    </source>
</evidence>
<dbReference type="Proteomes" id="UP000295198">
    <property type="component" value="Unassembled WGS sequence"/>
</dbReference>
<keyword evidence="3" id="KW-0812">Transmembrane</keyword>
<evidence type="ECO:0000313" key="9">
    <source>
        <dbReference type="Proteomes" id="UP000295198"/>
    </source>
</evidence>